<gene>
    <name evidence="1" type="ORF">GXY80_00590</name>
</gene>
<protein>
    <submittedName>
        <fullName evidence="1">Uncharacterized protein</fullName>
    </submittedName>
</protein>
<evidence type="ECO:0000313" key="1">
    <source>
        <dbReference type="EMBL" id="NLW33966.1"/>
    </source>
</evidence>
<dbReference type="STRING" id="909663.GCA_000512235_01451"/>
<proteinExistence type="predicted"/>
<reference evidence="1" key="1">
    <citation type="journal article" date="2020" name="Biotechnol. Biofuels">
        <title>New insights from the biogas microbiome by comprehensive genome-resolved metagenomics of nearly 1600 species originating from multiple anaerobic digesters.</title>
        <authorList>
            <person name="Campanaro S."/>
            <person name="Treu L."/>
            <person name="Rodriguez-R L.M."/>
            <person name="Kovalovszki A."/>
            <person name="Ziels R.M."/>
            <person name="Maus I."/>
            <person name="Zhu X."/>
            <person name="Kougias P.G."/>
            <person name="Basile A."/>
            <person name="Luo G."/>
            <person name="Schluter A."/>
            <person name="Konstantinidis K.T."/>
            <person name="Angelidaki I."/>
        </authorList>
    </citation>
    <scope>NUCLEOTIDE SEQUENCE</scope>
    <source>
        <strain evidence="1">AS06rmzACSIP_7</strain>
    </source>
</reference>
<organism evidence="1 2">
    <name type="scientific">Syntrophorhabdus aromaticivorans</name>
    <dbReference type="NCBI Taxonomy" id="328301"/>
    <lineage>
        <taxon>Bacteria</taxon>
        <taxon>Pseudomonadati</taxon>
        <taxon>Thermodesulfobacteriota</taxon>
        <taxon>Syntrophorhabdia</taxon>
        <taxon>Syntrophorhabdales</taxon>
        <taxon>Syntrophorhabdaceae</taxon>
        <taxon>Syntrophorhabdus</taxon>
    </lineage>
</organism>
<dbReference type="Proteomes" id="UP000777265">
    <property type="component" value="Unassembled WGS sequence"/>
</dbReference>
<comment type="caution">
    <text evidence="1">The sequence shown here is derived from an EMBL/GenBank/DDBJ whole genome shotgun (WGS) entry which is preliminary data.</text>
</comment>
<sequence length="81" mass="9199">MIHRHLNEGFESTIEAVEDVLDRGTISDWRELYAKIVKNPFGEEAEAVKIVITNRHIYGTSVIWGMLLDKLCSSVKEPPSD</sequence>
<evidence type="ECO:0000313" key="2">
    <source>
        <dbReference type="Proteomes" id="UP000777265"/>
    </source>
</evidence>
<reference evidence="1" key="2">
    <citation type="submission" date="2020-01" db="EMBL/GenBank/DDBJ databases">
        <authorList>
            <person name="Campanaro S."/>
        </authorList>
    </citation>
    <scope>NUCLEOTIDE SEQUENCE</scope>
    <source>
        <strain evidence="1">AS06rmzACSIP_7</strain>
    </source>
</reference>
<dbReference type="AlphaFoldDB" id="A0A351U3Z9"/>
<name>A0A351U3Z9_9BACT</name>
<dbReference type="EMBL" id="JAAYEE010000012">
    <property type="protein sequence ID" value="NLW33966.1"/>
    <property type="molecule type" value="Genomic_DNA"/>
</dbReference>
<accession>A0A351U3Z9</accession>